<evidence type="ECO:0000256" key="5">
    <source>
        <dbReference type="ARBA" id="ARBA00023136"/>
    </source>
</evidence>
<dbReference type="Gene3D" id="1.25.40.10">
    <property type="entry name" value="Tetratricopeptide repeat domain"/>
    <property type="match status" value="1"/>
</dbReference>
<evidence type="ECO:0000259" key="9">
    <source>
        <dbReference type="Pfam" id="PF09976"/>
    </source>
</evidence>
<keyword evidence="2" id="KW-1003">Cell membrane</keyword>
<dbReference type="Proteomes" id="UP001165393">
    <property type="component" value="Unassembled WGS sequence"/>
</dbReference>
<evidence type="ECO:0000256" key="6">
    <source>
        <dbReference type="ARBA" id="ARBA00023186"/>
    </source>
</evidence>
<dbReference type="SUPFAM" id="SSF48452">
    <property type="entry name" value="TPR-like"/>
    <property type="match status" value="1"/>
</dbReference>
<proteinExistence type="inferred from homology"/>
<evidence type="ECO:0000256" key="8">
    <source>
        <dbReference type="ARBA" id="ARBA00024235"/>
    </source>
</evidence>
<comment type="subcellular location">
    <subcellularLocation>
        <location evidence="1">Cell membrane</location>
        <topology evidence="1">Single-pass type II membrane protein</topology>
    </subcellularLocation>
</comment>
<accession>A0AA41W6Y7</accession>
<keyword evidence="4" id="KW-1133">Transmembrane helix</keyword>
<evidence type="ECO:0000256" key="7">
    <source>
        <dbReference type="ARBA" id="ARBA00024197"/>
    </source>
</evidence>
<sequence length="209" mass="22487">MELYQTEEQQVEAIKSFWRTYGGQILAGVVIGLGGIYGFRYYQDTQVQDAAEAAAAFAQAGDTAQLETFVSEYKDSSYAVIAELKLAKTEIEAGEYDKAAGMLDAVVKSATVSESIKTVARIRLARVNIERGQLDAAITDLQSQWPETVSGEVKALLGDALVLKGDTAAARTAYQEALMSPSLSNAADIQIRLDDLAEPTEAVILPVTE</sequence>
<dbReference type="InterPro" id="IPR018704">
    <property type="entry name" value="SecYEG/CpoB_TPR"/>
</dbReference>
<dbReference type="GO" id="GO:0005886">
    <property type="term" value="C:plasma membrane"/>
    <property type="evidence" value="ECO:0007669"/>
    <property type="project" value="UniProtKB-SubCell"/>
</dbReference>
<evidence type="ECO:0000313" key="11">
    <source>
        <dbReference type="Proteomes" id="UP001165393"/>
    </source>
</evidence>
<dbReference type="InterPro" id="IPR011990">
    <property type="entry name" value="TPR-like_helical_dom_sf"/>
</dbReference>
<keyword evidence="3" id="KW-0812">Transmembrane</keyword>
<dbReference type="EMBL" id="JAMQGP010000004">
    <property type="protein sequence ID" value="MCM2680135.1"/>
    <property type="molecule type" value="Genomic_DNA"/>
</dbReference>
<dbReference type="Pfam" id="PF09976">
    <property type="entry name" value="TPR_21"/>
    <property type="match status" value="1"/>
</dbReference>
<feature type="domain" description="Ancillary SecYEG translocon subunit/Cell division coordinator CpoB TPR" evidence="9">
    <location>
        <begin position="15"/>
        <end position="197"/>
    </location>
</feature>
<dbReference type="AlphaFoldDB" id="A0AA41W6Y7"/>
<name>A0AA41W6Y7_9GAMM</name>
<keyword evidence="6" id="KW-0143">Chaperone</keyword>
<dbReference type="RefSeq" id="WP_251261559.1">
    <property type="nucleotide sequence ID" value="NZ_JAMQGP010000004.1"/>
</dbReference>
<comment type="caution">
    <text evidence="10">The sequence shown here is derived from an EMBL/GenBank/DDBJ whole genome shotgun (WGS) entry which is preliminary data.</text>
</comment>
<keyword evidence="5" id="KW-0472">Membrane</keyword>
<organism evidence="10 11">
    <name type="scientific">Echinimonas agarilytica</name>
    <dbReference type="NCBI Taxonomy" id="1215918"/>
    <lineage>
        <taxon>Bacteria</taxon>
        <taxon>Pseudomonadati</taxon>
        <taxon>Pseudomonadota</taxon>
        <taxon>Gammaproteobacteria</taxon>
        <taxon>Alteromonadales</taxon>
        <taxon>Echinimonadaceae</taxon>
        <taxon>Echinimonas</taxon>
    </lineage>
</organism>
<evidence type="ECO:0000256" key="4">
    <source>
        <dbReference type="ARBA" id="ARBA00022989"/>
    </source>
</evidence>
<dbReference type="PANTHER" id="PTHR38035">
    <property type="entry name" value="UPF0070 PROTEIN YFGM"/>
    <property type="match status" value="1"/>
</dbReference>
<dbReference type="PANTHER" id="PTHR38035:SF1">
    <property type="entry name" value="ANCILLARY SECYEG TRANSLOCON SUBUNIT"/>
    <property type="match status" value="1"/>
</dbReference>
<dbReference type="InterPro" id="IPR026039">
    <property type="entry name" value="YfgM"/>
</dbReference>
<evidence type="ECO:0000256" key="2">
    <source>
        <dbReference type="ARBA" id="ARBA00022475"/>
    </source>
</evidence>
<dbReference type="GO" id="GO:0044877">
    <property type="term" value="F:protein-containing complex binding"/>
    <property type="evidence" value="ECO:0007669"/>
    <property type="project" value="InterPro"/>
</dbReference>
<reference evidence="10 11" key="1">
    <citation type="journal article" date="2013" name="Antonie Van Leeuwenhoek">
        <title>Echinimonas agarilytica gen. nov., sp. nov., a new gammaproteobacterium isolated from the sea urchin Strongylocentrotus intermedius.</title>
        <authorList>
            <person name="Nedashkovskaya O.I."/>
            <person name="Stenkova A.M."/>
            <person name="Zhukova N.V."/>
            <person name="Van Trappen S."/>
            <person name="Lee J.S."/>
            <person name="Kim S.B."/>
        </authorList>
    </citation>
    <scope>NUCLEOTIDE SEQUENCE [LARGE SCALE GENOMIC DNA]</scope>
    <source>
        <strain evidence="10 11">KMM 6351</strain>
    </source>
</reference>
<evidence type="ECO:0000256" key="3">
    <source>
        <dbReference type="ARBA" id="ARBA00022692"/>
    </source>
</evidence>
<gene>
    <name evidence="10" type="ORF">NAF29_10710</name>
</gene>
<dbReference type="PIRSF" id="PIRSF006170">
    <property type="entry name" value="YfgM"/>
    <property type="match status" value="1"/>
</dbReference>
<protein>
    <recommendedName>
        <fullName evidence="8">Ancillary SecYEG translocon subunit</fullName>
    </recommendedName>
</protein>
<comment type="similarity">
    <text evidence="7">Belongs to the YfgM family.</text>
</comment>
<evidence type="ECO:0000313" key="10">
    <source>
        <dbReference type="EMBL" id="MCM2680135.1"/>
    </source>
</evidence>
<evidence type="ECO:0000256" key="1">
    <source>
        <dbReference type="ARBA" id="ARBA00004401"/>
    </source>
</evidence>
<keyword evidence="11" id="KW-1185">Reference proteome</keyword>